<dbReference type="EMBL" id="JAQIZT010000014">
    <property type="protein sequence ID" value="KAJ6972020.1"/>
    <property type="molecule type" value="Genomic_DNA"/>
</dbReference>
<reference evidence="1" key="1">
    <citation type="journal article" date="2023" name="Mol. Ecol. Resour.">
        <title>Chromosome-level genome assembly of a triploid poplar Populus alba 'Berolinensis'.</title>
        <authorList>
            <person name="Chen S."/>
            <person name="Yu Y."/>
            <person name="Wang X."/>
            <person name="Wang S."/>
            <person name="Zhang T."/>
            <person name="Zhou Y."/>
            <person name="He R."/>
            <person name="Meng N."/>
            <person name="Wang Y."/>
            <person name="Liu W."/>
            <person name="Liu Z."/>
            <person name="Liu J."/>
            <person name="Guo Q."/>
            <person name="Huang H."/>
            <person name="Sederoff R.R."/>
            <person name="Wang G."/>
            <person name="Qu G."/>
            <person name="Chen S."/>
        </authorList>
    </citation>
    <scope>NUCLEOTIDE SEQUENCE</scope>
    <source>
        <strain evidence="1">SC-2020</strain>
    </source>
</reference>
<name>A0AAD6PZ92_9ROSI</name>
<sequence length="64" mass="6871">MEFSSQDSGQKKLLRCIEVLLNKSLLRPTIIVMPASLLGSMTSAELPRKHQKGDAIGSCGGDRG</sequence>
<protein>
    <submittedName>
        <fullName evidence="1">Uncharacterized protein</fullName>
    </submittedName>
</protein>
<evidence type="ECO:0000313" key="1">
    <source>
        <dbReference type="EMBL" id="KAJ6972020.1"/>
    </source>
</evidence>
<dbReference type="Proteomes" id="UP001164929">
    <property type="component" value="Chromosome 14"/>
</dbReference>
<dbReference type="AlphaFoldDB" id="A0AAD6PZ92"/>
<organism evidence="1 2">
    <name type="scientific">Populus alba x Populus x berolinensis</name>
    <dbReference type="NCBI Taxonomy" id="444605"/>
    <lineage>
        <taxon>Eukaryota</taxon>
        <taxon>Viridiplantae</taxon>
        <taxon>Streptophyta</taxon>
        <taxon>Embryophyta</taxon>
        <taxon>Tracheophyta</taxon>
        <taxon>Spermatophyta</taxon>
        <taxon>Magnoliopsida</taxon>
        <taxon>eudicotyledons</taxon>
        <taxon>Gunneridae</taxon>
        <taxon>Pentapetalae</taxon>
        <taxon>rosids</taxon>
        <taxon>fabids</taxon>
        <taxon>Malpighiales</taxon>
        <taxon>Salicaceae</taxon>
        <taxon>Saliceae</taxon>
        <taxon>Populus</taxon>
    </lineage>
</organism>
<evidence type="ECO:0000313" key="2">
    <source>
        <dbReference type="Proteomes" id="UP001164929"/>
    </source>
</evidence>
<proteinExistence type="predicted"/>
<keyword evidence="2" id="KW-1185">Reference proteome</keyword>
<gene>
    <name evidence="1" type="ORF">NC653_032552</name>
</gene>
<comment type="caution">
    <text evidence="1">The sequence shown here is derived from an EMBL/GenBank/DDBJ whole genome shotgun (WGS) entry which is preliminary data.</text>
</comment>
<accession>A0AAD6PZ92</accession>